<evidence type="ECO:0000313" key="1">
    <source>
        <dbReference type="EMBL" id="SVC92362.1"/>
    </source>
</evidence>
<sequence length="27" mass="2939">VVIDINLRLGLTLPIEVNLSIIGGFMK</sequence>
<dbReference type="AlphaFoldDB" id="A0A382R5E5"/>
<reference evidence="1" key="1">
    <citation type="submission" date="2018-05" db="EMBL/GenBank/DDBJ databases">
        <authorList>
            <person name="Lanie J.A."/>
            <person name="Ng W.-L."/>
            <person name="Kazmierczak K.M."/>
            <person name="Andrzejewski T.M."/>
            <person name="Davidsen T.M."/>
            <person name="Wayne K.J."/>
            <person name="Tettelin H."/>
            <person name="Glass J.I."/>
            <person name="Rusch D."/>
            <person name="Podicherti R."/>
            <person name="Tsui H.-C.T."/>
            <person name="Winkler M.E."/>
        </authorList>
    </citation>
    <scope>NUCLEOTIDE SEQUENCE</scope>
</reference>
<feature type="non-terminal residue" evidence="1">
    <location>
        <position position="1"/>
    </location>
</feature>
<dbReference type="EMBL" id="UINC01118911">
    <property type="protein sequence ID" value="SVC92362.1"/>
    <property type="molecule type" value="Genomic_DNA"/>
</dbReference>
<feature type="non-terminal residue" evidence="1">
    <location>
        <position position="27"/>
    </location>
</feature>
<protein>
    <submittedName>
        <fullName evidence="1">Uncharacterized protein</fullName>
    </submittedName>
</protein>
<proteinExistence type="predicted"/>
<gene>
    <name evidence="1" type="ORF">METZ01_LOCUS345216</name>
</gene>
<accession>A0A382R5E5</accession>
<organism evidence="1">
    <name type="scientific">marine metagenome</name>
    <dbReference type="NCBI Taxonomy" id="408172"/>
    <lineage>
        <taxon>unclassified sequences</taxon>
        <taxon>metagenomes</taxon>
        <taxon>ecological metagenomes</taxon>
    </lineage>
</organism>
<name>A0A382R5E5_9ZZZZ</name>